<gene>
    <name evidence="7" type="ORF">M9979_10305</name>
</gene>
<evidence type="ECO:0000256" key="6">
    <source>
        <dbReference type="SAM" id="Phobius"/>
    </source>
</evidence>
<dbReference type="InterPro" id="IPR011701">
    <property type="entry name" value="MFS"/>
</dbReference>
<dbReference type="GO" id="GO:0022857">
    <property type="term" value="F:transmembrane transporter activity"/>
    <property type="evidence" value="ECO:0007669"/>
    <property type="project" value="InterPro"/>
</dbReference>
<evidence type="ECO:0000313" key="8">
    <source>
        <dbReference type="Proteomes" id="UP001139486"/>
    </source>
</evidence>
<feature type="transmembrane region" description="Helical" evidence="6">
    <location>
        <begin position="343"/>
        <end position="366"/>
    </location>
</feature>
<evidence type="ECO:0000256" key="3">
    <source>
        <dbReference type="ARBA" id="ARBA00022692"/>
    </source>
</evidence>
<feature type="transmembrane region" description="Helical" evidence="6">
    <location>
        <begin position="20"/>
        <end position="40"/>
    </location>
</feature>
<keyword evidence="3 6" id="KW-0812">Transmembrane</keyword>
<keyword evidence="5 6" id="KW-0472">Membrane</keyword>
<proteinExistence type="predicted"/>
<dbReference type="InterPro" id="IPR036259">
    <property type="entry name" value="MFS_trans_sf"/>
</dbReference>
<keyword evidence="4 6" id="KW-1133">Transmembrane helix</keyword>
<evidence type="ECO:0000313" key="7">
    <source>
        <dbReference type="EMBL" id="MCP3735261.1"/>
    </source>
</evidence>
<feature type="transmembrane region" description="Helical" evidence="6">
    <location>
        <begin position="182"/>
        <end position="203"/>
    </location>
</feature>
<dbReference type="PANTHER" id="PTHR19432:SF35">
    <property type="entry name" value="SOLUTE CARRIER FAMILY 45 MEMBER 3 ISOFORM X1"/>
    <property type="match status" value="1"/>
</dbReference>
<feature type="transmembrane region" description="Helical" evidence="6">
    <location>
        <begin position="52"/>
        <end position="71"/>
    </location>
</feature>
<dbReference type="EMBL" id="JAMLDY010000011">
    <property type="protein sequence ID" value="MCP3735261.1"/>
    <property type="molecule type" value="Genomic_DNA"/>
</dbReference>
<name>A0A9X2HW36_9SPHN</name>
<accession>A0A9X2HW36</accession>
<organism evidence="7 8">
    <name type="scientific">Sphingomonas liriopis</name>
    <dbReference type="NCBI Taxonomy" id="2949094"/>
    <lineage>
        <taxon>Bacteria</taxon>
        <taxon>Pseudomonadati</taxon>
        <taxon>Pseudomonadota</taxon>
        <taxon>Alphaproteobacteria</taxon>
        <taxon>Sphingomonadales</taxon>
        <taxon>Sphingomonadaceae</taxon>
        <taxon>Sphingomonas</taxon>
    </lineage>
</organism>
<dbReference type="RefSeq" id="WP_254289279.1">
    <property type="nucleotide sequence ID" value="NZ_JAMLDY010000011.1"/>
</dbReference>
<comment type="caution">
    <text evidence="7">The sequence shown here is derived from an EMBL/GenBank/DDBJ whole genome shotgun (WGS) entry which is preliminary data.</text>
</comment>
<comment type="subcellular location">
    <subcellularLocation>
        <location evidence="1">Membrane</location>
        <topology evidence="1">Multi-pass membrane protein</topology>
    </subcellularLocation>
</comment>
<feature type="transmembrane region" description="Helical" evidence="6">
    <location>
        <begin position="413"/>
        <end position="431"/>
    </location>
</feature>
<dbReference type="Pfam" id="PF07690">
    <property type="entry name" value="MFS_1"/>
    <property type="match status" value="1"/>
</dbReference>
<evidence type="ECO:0000256" key="5">
    <source>
        <dbReference type="ARBA" id="ARBA00023136"/>
    </source>
</evidence>
<keyword evidence="2" id="KW-0813">Transport</keyword>
<evidence type="ECO:0000256" key="2">
    <source>
        <dbReference type="ARBA" id="ARBA00022448"/>
    </source>
</evidence>
<feature type="transmembrane region" description="Helical" evidence="6">
    <location>
        <begin position="295"/>
        <end position="312"/>
    </location>
</feature>
<evidence type="ECO:0000256" key="1">
    <source>
        <dbReference type="ARBA" id="ARBA00004141"/>
    </source>
</evidence>
<dbReference type="GO" id="GO:0016020">
    <property type="term" value="C:membrane"/>
    <property type="evidence" value="ECO:0007669"/>
    <property type="project" value="UniProtKB-SubCell"/>
</dbReference>
<dbReference type="SUPFAM" id="SSF103473">
    <property type="entry name" value="MFS general substrate transporter"/>
    <property type="match status" value="1"/>
</dbReference>
<sequence length="447" mass="48252">MHVPAAKPRLSLPRILEMNLGFLGLQFSFGLQLGNMAPIYSYLGASEASLPLLQLAGPMTGLLVQPLIGAMSDRTDSRWGRRTPYFLFGALLCATGLFLMPLSSSILMAVSLLWILDAGNNITMEPYRAYVSDRLDESQHQIGFLTQSAFTGLAQMLAFLTPSLLVWFGMNQDWVDAHDIPYTARIAFMVGAVLSFSTILWSIRSVPELPLSPAERARIAAEPKGAGALLVEIGSAIHAMPPAMRKLALMSLFQWYAMQAYWGYVIYSIGRSVYGTAQAHSSGFHSAVLTNGEMAAWYNGVAFVAAFAMVPLARRWGAAGLHAVCLVLAGAGMLWLPHVTDKWLLFVPAIGIGIGWASIMGNPYVILAGAIPPERTGVYMGIFNMMIVIPMLLLAATLPFLYGPLLGGDPRNVMTMCGVLLVCAAAAVWTVRERNAEGLPVGATHEA</sequence>
<feature type="transmembrane region" description="Helical" evidence="6">
    <location>
        <begin position="319"/>
        <end position="337"/>
    </location>
</feature>
<feature type="transmembrane region" description="Helical" evidence="6">
    <location>
        <begin position="83"/>
        <end position="100"/>
    </location>
</feature>
<evidence type="ECO:0000256" key="4">
    <source>
        <dbReference type="ARBA" id="ARBA00022989"/>
    </source>
</evidence>
<dbReference type="PANTHER" id="PTHR19432">
    <property type="entry name" value="SUGAR TRANSPORTER"/>
    <property type="match status" value="1"/>
</dbReference>
<protein>
    <submittedName>
        <fullName evidence="7">MFS transporter</fullName>
    </submittedName>
</protein>
<dbReference type="Gene3D" id="1.20.1250.20">
    <property type="entry name" value="MFS general substrate transporter like domains"/>
    <property type="match status" value="1"/>
</dbReference>
<reference evidence="7" key="1">
    <citation type="submission" date="2022-05" db="EMBL/GenBank/DDBJ databases">
        <title>Sphingomonas sp. strain RP10 Genome sequencing and assembly.</title>
        <authorList>
            <person name="Kim I."/>
        </authorList>
    </citation>
    <scope>NUCLEOTIDE SEQUENCE</scope>
    <source>
        <strain evidence="7">RP10</strain>
    </source>
</reference>
<feature type="transmembrane region" description="Helical" evidence="6">
    <location>
        <begin position="378"/>
        <end position="401"/>
    </location>
</feature>
<feature type="transmembrane region" description="Helical" evidence="6">
    <location>
        <begin position="144"/>
        <end position="170"/>
    </location>
</feature>
<dbReference type="AlphaFoldDB" id="A0A9X2HW36"/>
<keyword evidence="8" id="KW-1185">Reference proteome</keyword>
<dbReference type="Proteomes" id="UP001139486">
    <property type="component" value="Unassembled WGS sequence"/>
</dbReference>